<protein>
    <submittedName>
        <fullName evidence="1">Transposase</fullName>
    </submittedName>
</protein>
<sequence length="185" mass="22081">MGLPEKARRNSRMEYDQVYFWTDTVVGWKRLLYKNKYKEIILSSWGELVSRGMIAVYGFVIMPNHLHVVWEMKEPNGKEMPHASFNKFTSHLITGDIKTNHPRTFSALRVNEPDRKVRLWQRDPLAILMDARWKVEQKLKYLHDNPLQKHWNLANRPESYQWSSSAFYGTGVDKFGFLTHYMDRF</sequence>
<gene>
    <name evidence="1" type="ORF">ACFPFU_17945</name>
</gene>
<organism evidence="1 2">
    <name type="scientific">Negadavirga shengliensis</name>
    <dbReference type="NCBI Taxonomy" id="1389218"/>
    <lineage>
        <taxon>Bacteria</taxon>
        <taxon>Pseudomonadati</taxon>
        <taxon>Bacteroidota</taxon>
        <taxon>Cytophagia</taxon>
        <taxon>Cytophagales</taxon>
        <taxon>Cyclobacteriaceae</taxon>
        <taxon>Negadavirga</taxon>
    </lineage>
</organism>
<dbReference type="SUPFAM" id="SSF143422">
    <property type="entry name" value="Transposase IS200-like"/>
    <property type="match status" value="1"/>
</dbReference>
<evidence type="ECO:0000313" key="1">
    <source>
        <dbReference type="EMBL" id="MFC4873589.1"/>
    </source>
</evidence>
<dbReference type="EMBL" id="JBHSJJ010000011">
    <property type="protein sequence ID" value="MFC4873589.1"/>
    <property type="molecule type" value="Genomic_DNA"/>
</dbReference>
<comment type="caution">
    <text evidence="1">The sequence shown here is derived from an EMBL/GenBank/DDBJ whole genome shotgun (WGS) entry which is preliminary data.</text>
</comment>
<dbReference type="RefSeq" id="WP_377066593.1">
    <property type="nucleotide sequence ID" value="NZ_JBHSJJ010000011.1"/>
</dbReference>
<dbReference type="Proteomes" id="UP001595818">
    <property type="component" value="Unassembled WGS sequence"/>
</dbReference>
<name>A0ABV9T4N6_9BACT</name>
<keyword evidence="2" id="KW-1185">Reference proteome</keyword>
<accession>A0ABV9T4N6</accession>
<reference evidence="2" key="1">
    <citation type="journal article" date="2019" name="Int. J. Syst. Evol. Microbiol.">
        <title>The Global Catalogue of Microorganisms (GCM) 10K type strain sequencing project: providing services to taxonomists for standard genome sequencing and annotation.</title>
        <authorList>
            <consortium name="The Broad Institute Genomics Platform"/>
            <consortium name="The Broad Institute Genome Sequencing Center for Infectious Disease"/>
            <person name="Wu L."/>
            <person name="Ma J."/>
        </authorList>
    </citation>
    <scope>NUCLEOTIDE SEQUENCE [LARGE SCALE GENOMIC DNA]</scope>
    <source>
        <strain evidence="2">CGMCC 4.7466</strain>
    </source>
</reference>
<dbReference type="Gene3D" id="3.30.70.1290">
    <property type="entry name" value="Transposase IS200-like"/>
    <property type="match status" value="1"/>
</dbReference>
<evidence type="ECO:0000313" key="2">
    <source>
        <dbReference type="Proteomes" id="UP001595818"/>
    </source>
</evidence>
<proteinExistence type="predicted"/>
<dbReference type="InterPro" id="IPR036515">
    <property type="entry name" value="Transposase_17_sf"/>
</dbReference>